<evidence type="ECO:0000313" key="8">
    <source>
        <dbReference type="EMBL" id="KQL53662.1"/>
    </source>
</evidence>
<dbReference type="Proteomes" id="UP000051888">
    <property type="component" value="Unassembled WGS sequence"/>
</dbReference>
<dbReference type="AlphaFoldDB" id="A0A0Q3TI97"/>
<dbReference type="Gene3D" id="3.40.30.10">
    <property type="entry name" value="Glutaredoxin"/>
    <property type="match status" value="1"/>
</dbReference>
<dbReference type="GO" id="GO:0016209">
    <property type="term" value="F:antioxidant activity"/>
    <property type="evidence" value="ECO:0007669"/>
    <property type="project" value="InterPro"/>
</dbReference>
<dbReference type="STRING" id="157838.AN964_09220"/>
<dbReference type="InterPro" id="IPR000866">
    <property type="entry name" value="AhpC/TSA"/>
</dbReference>
<evidence type="ECO:0000256" key="3">
    <source>
        <dbReference type="ARBA" id="ARBA00022968"/>
    </source>
</evidence>
<keyword evidence="5" id="KW-0676">Redox-active center</keyword>
<accession>A0A0Q3TI97</accession>
<dbReference type="InterPro" id="IPR036249">
    <property type="entry name" value="Thioredoxin-like_sf"/>
</dbReference>
<evidence type="ECO:0000256" key="1">
    <source>
        <dbReference type="ARBA" id="ARBA00004196"/>
    </source>
</evidence>
<keyword evidence="2" id="KW-0201">Cytochrome c-type biogenesis</keyword>
<dbReference type="SUPFAM" id="SSF52833">
    <property type="entry name" value="Thioredoxin-like"/>
    <property type="match status" value="1"/>
</dbReference>
<protein>
    <submittedName>
        <fullName evidence="8">Thiol-disulfide oxidoreductase</fullName>
    </submittedName>
</protein>
<dbReference type="NCBIfam" id="NF002854">
    <property type="entry name" value="PRK03147.1"/>
    <property type="match status" value="1"/>
</dbReference>
<name>A0A0Q3TI97_9BACI</name>
<sequence length="179" mass="20296">MSQKKKRRLYIRTAILIILLAAVGYTLYANLNKDNQGKLSVGDKAPDFQLTDMQGNTHRLSDYKGKGVFLNFWGTYCPPCKSEMPYMDDVYKTYKNKGVEILAVNVGEANFIVNKFVKQYKLSFPILMDKDRDVQSVYGVDNLPHSVLIGPDGKVKKVIIGNENLTKNDFKGFMESIKP</sequence>
<dbReference type="InterPro" id="IPR017937">
    <property type="entry name" value="Thioredoxin_CS"/>
</dbReference>
<keyword evidence="6" id="KW-0472">Membrane</keyword>
<dbReference type="GO" id="GO:0030313">
    <property type="term" value="C:cell envelope"/>
    <property type="evidence" value="ECO:0007669"/>
    <property type="project" value="UniProtKB-SubCell"/>
</dbReference>
<dbReference type="OrthoDB" id="25753at2"/>
<dbReference type="GO" id="GO:0017004">
    <property type="term" value="P:cytochrome complex assembly"/>
    <property type="evidence" value="ECO:0007669"/>
    <property type="project" value="UniProtKB-KW"/>
</dbReference>
<dbReference type="CDD" id="cd02966">
    <property type="entry name" value="TlpA_like_family"/>
    <property type="match status" value="1"/>
</dbReference>
<gene>
    <name evidence="8" type="ORF">AN964_09220</name>
</gene>
<dbReference type="RefSeq" id="WP_055739395.1">
    <property type="nucleotide sequence ID" value="NZ_JAAIWL010000019.1"/>
</dbReference>
<keyword evidence="3" id="KW-0735">Signal-anchor</keyword>
<evidence type="ECO:0000259" key="7">
    <source>
        <dbReference type="PROSITE" id="PS51352"/>
    </source>
</evidence>
<keyword evidence="4" id="KW-1015">Disulfide bond</keyword>
<evidence type="ECO:0000256" key="6">
    <source>
        <dbReference type="SAM" id="Phobius"/>
    </source>
</evidence>
<dbReference type="EMBL" id="LJJC01000004">
    <property type="protein sequence ID" value="KQL53662.1"/>
    <property type="molecule type" value="Genomic_DNA"/>
</dbReference>
<dbReference type="PATRIC" id="fig|157838.3.peg.2025"/>
<dbReference type="PROSITE" id="PS00194">
    <property type="entry name" value="THIOREDOXIN_1"/>
    <property type="match status" value="1"/>
</dbReference>
<dbReference type="Pfam" id="PF00578">
    <property type="entry name" value="AhpC-TSA"/>
    <property type="match status" value="1"/>
</dbReference>
<evidence type="ECO:0000256" key="5">
    <source>
        <dbReference type="ARBA" id="ARBA00023284"/>
    </source>
</evidence>
<keyword evidence="6" id="KW-1133">Transmembrane helix</keyword>
<reference evidence="8 9" key="1">
    <citation type="submission" date="2015-09" db="EMBL/GenBank/DDBJ databases">
        <title>Genome sequencing project for genomic taxonomy and phylogenomics of Bacillus-like bacteria.</title>
        <authorList>
            <person name="Liu B."/>
            <person name="Wang J."/>
            <person name="Zhu Y."/>
            <person name="Liu G."/>
            <person name="Chen Q."/>
            <person name="Chen Z."/>
            <person name="Lan J."/>
            <person name="Che J."/>
            <person name="Ge C."/>
            <person name="Shi H."/>
            <person name="Pan Z."/>
            <person name="Liu X."/>
        </authorList>
    </citation>
    <scope>NUCLEOTIDE SEQUENCE [LARGE SCALE GENOMIC DNA]</scope>
    <source>
        <strain evidence="8 9">LMG 18435</strain>
    </source>
</reference>
<keyword evidence="9" id="KW-1185">Reference proteome</keyword>
<keyword evidence="6" id="KW-0812">Transmembrane</keyword>
<feature type="domain" description="Thioredoxin" evidence="7">
    <location>
        <begin position="39"/>
        <end position="179"/>
    </location>
</feature>
<evidence type="ECO:0000256" key="2">
    <source>
        <dbReference type="ARBA" id="ARBA00022748"/>
    </source>
</evidence>
<dbReference type="InterPro" id="IPR013766">
    <property type="entry name" value="Thioredoxin_domain"/>
</dbReference>
<dbReference type="InterPro" id="IPR050553">
    <property type="entry name" value="Thioredoxin_ResA/DsbE_sf"/>
</dbReference>
<dbReference type="PROSITE" id="PS51352">
    <property type="entry name" value="THIOREDOXIN_2"/>
    <property type="match status" value="1"/>
</dbReference>
<dbReference type="PANTHER" id="PTHR42852:SF6">
    <property type="entry name" value="THIOL:DISULFIDE INTERCHANGE PROTEIN DSBE"/>
    <property type="match status" value="1"/>
</dbReference>
<comment type="caution">
    <text evidence="8">The sequence shown here is derived from an EMBL/GenBank/DDBJ whole genome shotgun (WGS) entry which is preliminary data.</text>
</comment>
<feature type="transmembrane region" description="Helical" evidence="6">
    <location>
        <begin position="9"/>
        <end position="28"/>
    </location>
</feature>
<dbReference type="GO" id="GO:0016491">
    <property type="term" value="F:oxidoreductase activity"/>
    <property type="evidence" value="ECO:0007669"/>
    <property type="project" value="InterPro"/>
</dbReference>
<evidence type="ECO:0000256" key="4">
    <source>
        <dbReference type="ARBA" id="ARBA00023157"/>
    </source>
</evidence>
<evidence type="ECO:0000313" key="9">
    <source>
        <dbReference type="Proteomes" id="UP000051888"/>
    </source>
</evidence>
<dbReference type="PANTHER" id="PTHR42852">
    <property type="entry name" value="THIOL:DISULFIDE INTERCHANGE PROTEIN DSBE"/>
    <property type="match status" value="1"/>
</dbReference>
<organism evidence="8 9">
    <name type="scientific">Heyndrickxia shackletonii</name>
    <dbReference type="NCBI Taxonomy" id="157838"/>
    <lineage>
        <taxon>Bacteria</taxon>
        <taxon>Bacillati</taxon>
        <taxon>Bacillota</taxon>
        <taxon>Bacilli</taxon>
        <taxon>Bacillales</taxon>
        <taxon>Bacillaceae</taxon>
        <taxon>Heyndrickxia</taxon>
    </lineage>
</organism>
<comment type="subcellular location">
    <subcellularLocation>
        <location evidence="1">Cell envelope</location>
    </subcellularLocation>
</comment>
<proteinExistence type="predicted"/>